<proteinExistence type="predicted"/>
<dbReference type="EMBL" id="SPUK01000001">
    <property type="protein sequence ID" value="TQW00877.1"/>
    <property type="molecule type" value="Genomic_DNA"/>
</dbReference>
<evidence type="ECO:0000313" key="1">
    <source>
        <dbReference type="EMBL" id="TQW00877.1"/>
    </source>
</evidence>
<accession>A0A545VGN0</accession>
<evidence type="ECO:0000313" key="2">
    <source>
        <dbReference type="Proteomes" id="UP000315783"/>
    </source>
</evidence>
<name>A0A545VGN0_9HYPO</name>
<sequence>MAGWQGGWGGGGTGSMQSAVPSIQLSSPTASLALAIFISQKTLRKGGHATACEAETSPVQQKNSEFRHGARCISDTRHWELLSGARGCQSSLSITLRAAEVWQPNLRYGGTQTVMVCARPSHRNTHIIAQNRERETLCIAELHSTCNSRLSCVFNLHRASGANHAVVPDCKASGSILTLASMWTRQHSLGQQNDGLSAGISTLDVK</sequence>
<protein>
    <submittedName>
        <fullName evidence="1">Uncharacterized protein</fullName>
    </submittedName>
</protein>
<dbReference type="Proteomes" id="UP000315783">
    <property type="component" value="Unassembled WGS sequence"/>
</dbReference>
<gene>
    <name evidence="1" type="ORF">IF1G_00808</name>
</gene>
<keyword evidence="2" id="KW-1185">Reference proteome</keyword>
<dbReference type="AlphaFoldDB" id="A0A545VGN0"/>
<organism evidence="1 2">
    <name type="scientific">Cordyceps javanica</name>
    <dbReference type="NCBI Taxonomy" id="43265"/>
    <lineage>
        <taxon>Eukaryota</taxon>
        <taxon>Fungi</taxon>
        <taxon>Dikarya</taxon>
        <taxon>Ascomycota</taxon>
        <taxon>Pezizomycotina</taxon>
        <taxon>Sordariomycetes</taxon>
        <taxon>Hypocreomycetidae</taxon>
        <taxon>Hypocreales</taxon>
        <taxon>Cordycipitaceae</taxon>
        <taxon>Cordyceps</taxon>
    </lineage>
</organism>
<reference evidence="1 2" key="1">
    <citation type="journal article" date="2019" name="Appl. Microbiol. Biotechnol.">
        <title>Genome sequence of Isaria javanica and comparative genome analysis insights into family S53 peptidase evolution in fungal entomopathogens.</title>
        <authorList>
            <person name="Lin R."/>
            <person name="Zhang X."/>
            <person name="Xin B."/>
            <person name="Zou M."/>
            <person name="Gao Y."/>
            <person name="Qin F."/>
            <person name="Hu Q."/>
            <person name="Xie B."/>
            <person name="Cheng X."/>
        </authorList>
    </citation>
    <scope>NUCLEOTIDE SEQUENCE [LARGE SCALE GENOMIC DNA]</scope>
    <source>
        <strain evidence="1 2">IJ1G</strain>
    </source>
</reference>
<comment type="caution">
    <text evidence="1">The sequence shown here is derived from an EMBL/GenBank/DDBJ whole genome shotgun (WGS) entry which is preliminary data.</text>
</comment>